<feature type="domain" description="Serpin" evidence="3">
    <location>
        <begin position="376"/>
        <end position="741"/>
    </location>
</feature>
<dbReference type="WBParaSite" id="HDID_0000732601-mRNA-1">
    <property type="protein sequence ID" value="HDID_0000732601-mRNA-1"/>
    <property type="gene ID" value="HDID_0000732601"/>
</dbReference>
<dbReference type="EMBL" id="UYSG01010925">
    <property type="protein sequence ID" value="VDL59642.1"/>
    <property type="molecule type" value="Genomic_DNA"/>
</dbReference>
<dbReference type="AlphaFoldDB" id="A0A0R3SQH5"/>
<accession>A0A0R3SQH5</accession>
<proteinExistence type="inferred from homology"/>
<dbReference type="PANTHER" id="PTHR11461:SF211">
    <property type="entry name" value="GH10112P-RELATED"/>
    <property type="match status" value="1"/>
</dbReference>
<dbReference type="PROSITE" id="PS00284">
    <property type="entry name" value="SERPIN"/>
    <property type="match status" value="1"/>
</dbReference>
<dbReference type="Gene3D" id="3.30.497.10">
    <property type="entry name" value="Antithrombin, subunit I, domain 2"/>
    <property type="match status" value="2"/>
</dbReference>
<organism evidence="6">
    <name type="scientific">Hymenolepis diminuta</name>
    <name type="common">Rat tapeworm</name>
    <dbReference type="NCBI Taxonomy" id="6216"/>
    <lineage>
        <taxon>Eukaryota</taxon>
        <taxon>Metazoa</taxon>
        <taxon>Spiralia</taxon>
        <taxon>Lophotrochozoa</taxon>
        <taxon>Platyhelminthes</taxon>
        <taxon>Cestoda</taxon>
        <taxon>Eucestoda</taxon>
        <taxon>Cyclophyllidea</taxon>
        <taxon>Hymenolepididae</taxon>
        <taxon>Hymenolepis</taxon>
    </lineage>
</organism>
<dbReference type="SUPFAM" id="SSF56574">
    <property type="entry name" value="Serpins"/>
    <property type="match status" value="2"/>
</dbReference>
<evidence type="ECO:0000256" key="2">
    <source>
        <dbReference type="RuleBase" id="RU000411"/>
    </source>
</evidence>
<protein>
    <submittedName>
        <fullName evidence="6">SERPIN domain-containing protein</fullName>
    </submittedName>
</protein>
<gene>
    <name evidence="4" type="ORF">HDID_LOCUS7324</name>
</gene>
<dbReference type="OrthoDB" id="671595at2759"/>
<dbReference type="InterPro" id="IPR036186">
    <property type="entry name" value="Serpin_sf"/>
</dbReference>
<dbReference type="GO" id="GO:0005615">
    <property type="term" value="C:extracellular space"/>
    <property type="evidence" value="ECO:0007669"/>
    <property type="project" value="InterPro"/>
</dbReference>
<reference evidence="4 5" key="2">
    <citation type="submission" date="2018-11" db="EMBL/GenBank/DDBJ databases">
        <authorList>
            <consortium name="Pathogen Informatics"/>
        </authorList>
    </citation>
    <scope>NUCLEOTIDE SEQUENCE [LARGE SCALE GENOMIC DNA]</scope>
</reference>
<evidence type="ECO:0000259" key="3">
    <source>
        <dbReference type="SMART" id="SM00093"/>
    </source>
</evidence>
<comment type="similarity">
    <text evidence="1 2">Belongs to the serpin family.</text>
</comment>
<name>A0A0R3SQH5_HYMDI</name>
<dbReference type="SMART" id="SM00093">
    <property type="entry name" value="SERPIN"/>
    <property type="match status" value="2"/>
</dbReference>
<dbReference type="STRING" id="6216.A0A0R3SQH5"/>
<dbReference type="InterPro" id="IPR042185">
    <property type="entry name" value="Serpin_sf_2"/>
</dbReference>
<feature type="domain" description="Serpin" evidence="3">
    <location>
        <begin position="17"/>
        <end position="375"/>
    </location>
</feature>
<evidence type="ECO:0000313" key="6">
    <source>
        <dbReference type="WBParaSite" id="HDID_0000732601-mRNA-1"/>
    </source>
</evidence>
<dbReference type="InterPro" id="IPR000215">
    <property type="entry name" value="Serpin_fam"/>
</dbReference>
<sequence>MSKEELFASESFLPFAQHLYAHLQPSHKKSNLFFSPLSIYSSLALALCGASDQTHHDIAHTLRVKTAHGQDFAVTLRHLGERLAEVKAGDKLGTLLLANGFFWDSGFEVNHHFHEELRKYFNAEGKHLNFSSDCEEARQYINEWVEKNTGNKIKELMPSDSISNDTRLVLANAIYFKGTWKRVFHRDATHEAPFHTLDGREVMVPMMKDNGVYAMYDYSEIRATCVKIPFKTCHMLLVVPYDEHGLLNLLEYLLNVHHHRQFGALFNHSNYVEDRIDLILPKFKLGGGGESMDLREPVSLMGAAPMFDQGKAQFQRITTKEKLYVSSMVHKAMIEVNEEGAEAAAATGIAVVPMSLVPCISADHPFLFFIVTDNGFPVFADQNENCFVSPLSVYSGLSLALCGSAQDSCDEFLKTLYLILDGGVDFDSTMVALGKALNGLLAGDESGTLVLANGLFLDSRFEASQGFKSALIQHFKADLEQVNFNSAAEEARNHINRWVASRTVNKITELMPQGSVDTITRLVLACAVYFKGTWATAFSKESTKESPFYTIDGSTVNVPMMINKGFYEVARFSDLKSNVIKIPFKVHTMLIISPQNKEGLPDVVQAFCDTNKSEHFKSLFEPSHYKSHEIELHMPKFTLCGGQSESIDLKKPLSQMSLDEVFDQARADFSRITEQEQLYISKIVHQAMIEVDEEGAEATASTGIAISNRMLTPRFNIDHPFLFLIVTETGIPAFMGQVFNPLNT</sequence>
<dbReference type="Pfam" id="PF00079">
    <property type="entry name" value="Serpin"/>
    <property type="match status" value="2"/>
</dbReference>
<dbReference type="GO" id="GO:0004867">
    <property type="term" value="F:serine-type endopeptidase inhibitor activity"/>
    <property type="evidence" value="ECO:0007669"/>
    <property type="project" value="InterPro"/>
</dbReference>
<dbReference type="Gene3D" id="2.30.39.10">
    <property type="entry name" value="Alpha-1-antitrypsin, domain 1"/>
    <property type="match status" value="2"/>
</dbReference>
<evidence type="ECO:0000313" key="4">
    <source>
        <dbReference type="EMBL" id="VDL59642.1"/>
    </source>
</evidence>
<dbReference type="Proteomes" id="UP000274504">
    <property type="component" value="Unassembled WGS sequence"/>
</dbReference>
<dbReference type="CDD" id="cd00172">
    <property type="entry name" value="serpin"/>
    <property type="match status" value="1"/>
</dbReference>
<evidence type="ECO:0000256" key="1">
    <source>
        <dbReference type="ARBA" id="ARBA00009500"/>
    </source>
</evidence>
<evidence type="ECO:0000313" key="5">
    <source>
        <dbReference type="Proteomes" id="UP000274504"/>
    </source>
</evidence>
<dbReference type="InterPro" id="IPR023795">
    <property type="entry name" value="Serpin_CS"/>
</dbReference>
<dbReference type="PANTHER" id="PTHR11461">
    <property type="entry name" value="SERINE PROTEASE INHIBITOR, SERPIN"/>
    <property type="match status" value="1"/>
</dbReference>
<reference evidence="6" key="1">
    <citation type="submission" date="2017-02" db="UniProtKB">
        <authorList>
            <consortium name="WormBaseParasite"/>
        </authorList>
    </citation>
    <scope>IDENTIFICATION</scope>
</reference>
<dbReference type="InterPro" id="IPR042178">
    <property type="entry name" value="Serpin_sf_1"/>
</dbReference>
<dbReference type="InterPro" id="IPR023796">
    <property type="entry name" value="Serpin_dom"/>
</dbReference>